<dbReference type="InterPro" id="IPR052173">
    <property type="entry name" value="Beta-lactam_resp_regulator"/>
</dbReference>
<dbReference type="Gene3D" id="3.40.710.10">
    <property type="entry name" value="DD-peptidase/beta-lactamase superfamily"/>
    <property type="match status" value="1"/>
</dbReference>
<dbReference type="InterPro" id="IPR008756">
    <property type="entry name" value="Peptidase_M56"/>
</dbReference>
<feature type="transmembrane region" description="Helical" evidence="2">
    <location>
        <begin position="6"/>
        <end position="29"/>
    </location>
</feature>
<evidence type="ECO:0000259" key="3">
    <source>
        <dbReference type="Pfam" id="PF00905"/>
    </source>
</evidence>
<dbReference type="NCBIfam" id="NF000326">
    <property type="entry name" value="blaR1_generic"/>
    <property type="match status" value="1"/>
</dbReference>
<dbReference type="GO" id="GO:0008658">
    <property type="term" value="F:penicillin binding"/>
    <property type="evidence" value="ECO:0007669"/>
    <property type="project" value="InterPro"/>
</dbReference>
<dbReference type="Pfam" id="PF00905">
    <property type="entry name" value="Transpeptidase"/>
    <property type="match status" value="1"/>
</dbReference>
<comment type="caution">
    <text evidence="5">The sequence shown here is derived from an EMBL/GenBank/DDBJ whole genome shotgun (WGS) entry which is preliminary data.</text>
</comment>
<dbReference type="EMBL" id="BSCH01000009">
    <property type="protein sequence ID" value="GLG90130.1"/>
    <property type="molecule type" value="Genomic_DNA"/>
</dbReference>
<dbReference type="PANTHER" id="PTHR34978">
    <property type="entry name" value="POSSIBLE SENSOR-TRANSDUCER PROTEIN BLAR"/>
    <property type="match status" value="1"/>
</dbReference>
<evidence type="ECO:0000313" key="7">
    <source>
        <dbReference type="Proteomes" id="UP001145145"/>
    </source>
</evidence>
<name>A0A9W6C4T0_9FIRM</name>
<proteinExistence type="inferred from homology"/>
<feature type="transmembrane region" description="Helical" evidence="2">
    <location>
        <begin position="41"/>
        <end position="61"/>
    </location>
</feature>
<feature type="domain" description="Penicillin-binding protein transpeptidase" evidence="3">
    <location>
        <begin position="388"/>
        <end position="589"/>
    </location>
</feature>
<reference evidence="5 7" key="5">
    <citation type="journal article" date="2023" name="Int. J. Syst. Evol. Microbiol.">
        <title>Sellimonas catena sp. nov., isolated from human faeces.</title>
        <authorList>
            <person name="Hisatomi A."/>
            <person name="Ohkuma M."/>
            <person name="Sakamoto M."/>
        </authorList>
    </citation>
    <scope>NUCLEOTIDE SEQUENCE [LARGE SCALE GENOMIC DNA]</scope>
    <source>
        <strain evidence="5 7">12EGH17</strain>
        <strain evidence="6">18CBH55</strain>
    </source>
</reference>
<feature type="transmembrane region" description="Helical" evidence="2">
    <location>
        <begin position="113"/>
        <end position="133"/>
    </location>
</feature>
<dbReference type="InterPro" id="IPR001460">
    <property type="entry name" value="PCN-bd_Tpept"/>
</dbReference>
<keyword evidence="2" id="KW-0812">Transmembrane</keyword>
<dbReference type="AlphaFoldDB" id="A0A9W6C4T0"/>
<dbReference type="Pfam" id="PF05569">
    <property type="entry name" value="Peptidase_M56"/>
    <property type="match status" value="1"/>
</dbReference>
<organism evidence="5 7">
    <name type="scientific">Sellimonas catena</name>
    <dbReference type="NCBI Taxonomy" id="2994035"/>
    <lineage>
        <taxon>Bacteria</taxon>
        <taxon>Bacillati</taxon>
        <taxon>Bacillota</taxon>
        <taxon>Clostridia</taxon>
        <taxon>Lachnospirales</taxon>
        <taxon>Lachnospiraceae</taxon>
        <taxon>Sellimonas</taxon>
    </lineage>
</organism>
<dbReference type="Proteomes" id="UP001145145">
    <property type="component" value="Unassembled WGS sequence"/>
</dbReference>
<comment type="similarity">
    <text evidence="1">Belongs to the peptidase M56 family.</text>
</comment>
<accession>A0A9W6C4T0</accession>
<reference evidence="5" key="2">
    <citation type="submission" date="2022-11" db="EMBL/GenBank/DDBJ databases">
        <title>Draft genome sequence of Sellimonas catena strain 12EGH17.</title>
        <authorList>
            <person name="Hisatomi A."/>
            <person name="Ohkuma M."/>
            <person name="Sakamoto M."/>
        </authorList>
    </citation>
    <scope>NUCLEOTIDE SEQUENCE</scope>
    <source>
        <strain evidence="5">12EGH17</strain>
    </source>
</reference>
<gene>
    <name evidence="5" type="primary">blaR</name>
    <name evidence="5" type="ORF">Selli1_04880</name>
    <name evidence="6" type="ORF">Selli2_15570</name>
</gene>
<evidence type="ECO:0000256" key="1">
    <source>
        <dbReference type="ARBA" id="ARBA00011075"/>
    </source>
</evidence>
<evidence type="ECO:0000313" key="5">
    <source>
        <dbReference type="EMBL" id="GLG03314.1"/>
    </source>
</evidence>
<keyword evidence="7" id="KW-1185">Reference proteome</keyword>
<dbReference type="CDD" id="cd07341">
    <property type="entry name" value="M56_BlaR1_MecR1_like"/>
    <property type="match status" value="1"/>
</dbReference>
<protein>
    <submittedName>
        <fullName evidence="5">BlaR1 family beta-lactam sensor/signal transducer</fullName>
    </submittedName>
</protein>
<dbReference type="Proteomes" id="UP001145094">
    <property type="component" value="Unassembled WGS sequence"/>
</dbReference>
<dbReference type="SUPFAM" id="SSF56601">
    <property type="entry name" value="beta-lactamase/transpeptidase-like"/>
    <property type="match status" value="1"/>
</dbReference>
<dbReference type="EMBL" id="BSBO01000003">
    <property type="protein sequence ID" value="GLG03314.1"/>
    <property type="molecule type" value="Genomic_DNA"/>
</dbReference>
<dbReference type="PANTHER" id="PTHR34978:SF3">
    <property type="entry name" value="SLR0241 PROTEIN"/>
    <property type="match status" value="1"/>
</dbReference>
<dbReference type="RefSeq" id="WP_281845063.1">
    <property type="nucleotide sequence ID" value="NZ_BSBO01000003.1"/>
</dbReference>
<reference evidence="5" key="1">
    <citation type="submission" date="2022-11" db="EMBL/GenBank/DDBJ databases">
        <title>Draft genome sequence of Sellimonas catena strain 12EGH17.</title>
        <authorList>
            <person name="Atsushi H."/>
            <person name="Moriya O."/>
            <person name="Mitsuo S."/>
        </authorList>
    </citation>
    <scope>NUCLEOTIDE SEQUENCE</scope>
    <source>
        <strain evidence="5">12EGH17</strain>
    </source>
</reference>
<keyword evidence="2" id="KW-1133">Transmembrane helix</keyword>
<sequence length="600" mass="67635">MERFMIHFLFCSLLLCGIIGIFFFLRTVFKTLLVGRMRYHLWLVLLILSAIPFLPGLPFKFSGNILWSFLPSNHSFSFHAVSGTGQNMQPYVAAAGWMNDFTESVTQRTPSSLWGFLFAVWIAGVLFMGIFLIRSALRLHALKNASLPLQHEKAKALYQSCLEELHIRRKIPVYSNAFLKSPVMAGVIRPGIYLPIHLISDYQEKDLRYILLHELFHYRHRDSLIGHLMNLAGMVYWFHPLMRLSLHTMREDREIACDASVLSLLDEASYTDYGQTLIRFARKTSLHPFPFTAGLGENKKQIRKRILCIASYQKPTPFRRFKSGCAFFLICLLLSASVPFLSSDAAAENAALPENGASGTSSSLSTYFQGYEGCFVLYDMEADDWTIYNESLARSRVSPDSTYKIFDALFALEEGVITPEHNFLPQPDESYPFEEWNQDQTLQSAMTSSVNWYFQNLDHQMGASVLRSYLHQIGYGNESLQGDLSSYWMESSLKISPVEQVQLLASFYYNDWNFDPSHIETVKDAICLSSSSGTALYGKTGTGQINGQNINGWFVGFVESSGHPVFFASNLRGKDAAGSAAASITLSILSDLGIYSDESL</sequence>
<reference evidence="6" key="4">
    <citation type="submission" date="2022-11" db="EMBL/GenBank/DDBJ databases">
        <title>Draft genome sequence of Sellimonas catena strain 18CBH55.</title>
        <authorList>
            <person name="Hisatomi A."/>
            <person name="Ohkuma M."/>
            <person name="Sakamoto M."/>
        </authorList>
    </citation>
    <scope>NUCLEOTIDE SEQUENCE</scope>
    <source>
        <strain evidence="6">18CBH55</strain>
    </source>
</reference>
<evidence type="ECO:0000259" key="4">
    <source>
        <dbReference type="Pfam" id="PF05569"/>
    </source>
</evidence>
<keyword evidence="2" id="KW-0472">Membrane</keyword>
<reference evidence="6" key="3">
    <citation type="submission" date="2022-11" db="EMBL/GenBank/DDBJ databases">
        <title>Draft genome sequence of Sellimonas catena strain 18CBH55.</title>
        <authorList>
            <person name="Atsushi H."/>
            <person name="Moriya O."/>
            <person name="Mitsuo S."/>
        </authorList>
    </citation>
    <scope>NUCLEOTIDE SEQUENCE</scope>
    <source>
        <strain evidence="6">18CBH55</strain>
    </source>
</reference>
<evidence type="ECO:0000313" key="6">
    <source>
        <dbReference type="EMBL" id="GLG90130.1"/>
    </source>
</evidence>
<feature type="domain" description="Peptidase M56" evidence="4">
    <location>
        <begin position="16"/>
        <end position="309"/>
    </location>
</feature>
<dbReference type="InterPro" id="IPR012338">
    <property type="entry name" value="Beta-lactam/transpept-like"/>
</dbReference>
<evidence type="ECO:0000256" key="2">
    <source>
        <dbReference type="SAM" id="Phobius"/>
    </source>
</evidence>